<accession>A0A1X7KB26</accession>
<dbReference type="EMBL" id="FXAU01000005">
    <property type="protein sequence ID" value="SMG38325.1"/>
    <property type="molecule type" value="Genomic_DNA"/>
</dbReference>
<protein>
    <recommendedName>
        <fullName evidence="4">Outer membrane protein beta-barrel domain-containing protein</fullName>
    </recommendedName>
</protein>
<evidence type="ECO:0008006" key="4">
    <source>
        <dbReference type="Google" id="ProtNLM"/>
    </source>
</evidence>
<reference evidence="2 3" key="1">
    <citation type="submission" date="2017-04" db="EMBL/GenBank/DDBJ databases">
        <authorList>
            <person name="Afonso C.L."/>
            <person name="Miller P.J."/>
            <person name="Scott M.A."/>
            <person name="Spackman E."/>
            <person name="Goraichik I."/>
            <person name="Dimitrov K.M."/>
            <person name="Suarez D.L."/>
            <person name="Swayne D.E."/>
        </authorList>
    </citation>
    <scope>NUCLEOTIDE SEQUENCE [LARGE SCALE GENOMIC DNA]</scope>
    <source>
        <strain evidence="2 3">DSM 22418</strain>
    </source>
</reference>
<gene>
    <name evidence="2" type="ORF">SAMN05660862_2686</name>
</gene>
<dbReference type="AlphaFoldDB" id="A0A1X7KB26"/>
<keyword evidence="1" id="KW-0732">Signal</keyword>
<dbReference type="OrthoDB" id="705650at2"/>
<dbReference type="Proteomes" id="UP000192980">
    <property type="component" value="Unassembled WGS sequence"/>
</dbReference>
<keyword evidence="3" id="KW-1185">Reference proteome</keyword>
<organism evidence="2 3">
    <name type="scientific">Sphingobacterium psychroaquaticum</name>
    <dbReference type="NCBI Taxonomy" id="561061"/>
    <lineage>
        <taxon>Bacteria</taxon>
        <taxon>Pseudomonadati</taxon>
        <taxon>Bacteroidota</taxon>
        <taxon>Sphingobacteriia</taxon>
        <taxon>Sphingobacteriales</taxon>
        <taxon>Sphingobacteriaceae</taxon>
        <taxon>Sphingobacterium</taxon>
    </lineage>
</organism>
<name>A0A1X7KB26_9SPHI</name>
<sequence>MNPKHLKFLKKRKIFFYSGLSALMMSGLNLSVQAQDSVSRVESHKRNYVKVEIFSVGASADLSGSKNHPDRELMGTRQDIALSSSIRINHLFSNKIGWYAGLKLDYLDEKSSAFYDAIPVGEILLRVFYGGFVPAYTVDAGLLYRIETKRWDIHPRVGFGYGLFLMDRDSDKSKTLEDGSKQRNIYTQRASGSLLNVGISSHYFVSRKSFISLNATLQQPLEKSYGELSTTIDEQPTVNRRYESAGIGRNLTISVGYGFTIGKRSL</sequence>
<dbReference type="RefSeq" id="WP_085473426.1">
    <property type="nucleotide sequence ID" value="NZ_FXAU01000005.1"/>
</dbReference>
<feature type="chain" id="PRO_5012349522" description="Outer membrane protein beta-barrel domain-containing protein" evidence="1">
    <location>
        <begin position="35"/>
        <end position="266"/>
    </location>
</feature>
<feature type="signal peptide" evidence="1">
    <location>
        <begin position="1"/>
        <end position="34"/>
    </location>
</feature>
<evidence type="ECO:0000313" key="3">
    <source>
        <dbReference type="Proteomes" id="UP000192980"/>
    </source>
</evidence>
<proteinExistence type="predicted"/>
<evidence type="ECO:0000256" key="1">
    <source>
        <dbReference type="SAM" id="SignalP"/>
    </source>
</evidence>
<evidence type="ECO:0000313" key="2">
    <source>
        <dbReference type="EMBL" id="SMG38325.1"/>
    </source>
</evidence>